<dbReference type="InterPro" id="IPR032819">
    <property type="entry name" value="TruB_C"/>
</dbReference>
<dbReference type="Pfam" id="PF16198">
    <property type="entry name" value="TruB_C_2"/>
    <property type="match status" value="1"/>
</dbReference>
<dbReference type="Pfam" id="PF01509">
    <property type="entry name" value="TruB_N"/>
    <property type="match status" value="1"/>
</dbReference>
<comment type="catalytic activity">
    <reaction evidence="1 5">
        <text>uridine(55) in tRNA = pseudouridine(55) in tRNA</text>
        <dbReference type="Rhea" id="RHEA:42532"/>
        <dbReference type="Rhea" id="RHEA-COMP:10101"/>
        <dbReference type="Rhea" id="RHEA-COMP:10102"/>
        <dbReference type="ChEBI" id="CHEBI:65314"/>
        <dbReference type="ChEBI" id="CHEBI:65315"/>
        <dbReference type="EC" id="5.4.99.25"/>
    </reaction>
</comment>
<comment type="caution">
    <text evidence="8">The sequence shown here is derived from an EMBL/GenBank/DDBJ whole genome shotgun (WGS) entry which is preliminary data.</text>
</comment>
<sequence length="309" mass="34756">MLNGIINVYKEVGFTSRDAVSKLTGILRQRKIGHTGTLDPAAEGVLPMCIGKATKLCELLTDHRKQYIAEIKFGIATDTEDVTGEIIEETNFSNDWYKEKLTEDNLSKVISGFIGRQLQTPPMYSAKRVGGKRLYELAREGKVIERKPCEITIYSIEIKNIDVSRREATIVVDCSKGTYIRTLCKDIGNELGCKAAMKSLVRTKTGNFLLENSYKLDEIEKLVRENRVSEIVIPIEDVFKNLQRVDVSGYACILLENGGIIKAAAVKPDIEALEPKNGEKFRMYNDEGEFKAVYSYNGDINAFKIDKMF</sequence>
<dbReference type="Gene3D" id="3.30.2350.10">
    <property type="entry name" value="Pseudouridine synthase"/>
    <property type="match status" value="1"/>
</dbReference>
<keyword evidence="9" id="KW-1185">Reference proteome</keyword>
<dbReference type="GO" id="GO:0160148">
    <property type="term" value="F:tRNA pseudouridine(55) synthase activity"/>
    <property type="evidence" value="ECO:0007669"/>
    <property type="project" value="UniProtKB-EC"/>
</dbReference>
<dbReference type="InterPro" id="IPR020103">
    <property type="entry name" value="PsdUridine_synth_cat_dom_sf"/>
</dbReference>
<feature type="active site" description="Nucleophile" evidence="5">
    <location>
        <position position="39"/>
    </location>
</feature>
<evidence type="ECO:0000256" key="1">
    <source>
        <dbReference type="ARBA" id="ARBA00000385"/>
    </source>
</evidence>
<organism evidence="8 9">
    <name type="scientific">Catonella massiliensis</name>
    <dbReference type="NCBI Taxonomy" id="2799636"/>
    <lineage>
        <taxon>Bacteria</taxon>
        <taxon>Bacillati</taxon>
        <taxon>Bacillota</taxon>
        <taxon>Clostridia</taxon>
        <taxon>Lachnospirales</taxon>
        <taxon>Lachnospiraceae</taxon>
        <taxon>Catonella</taxon>
    </lineage>
</organism>
<reference evidence="8 9" key="1">
    <citation type="submission" date="2021-01" db="EMBL/GenBank/DDBJ databases">
        <title>Isolation and description of Catonella massiliensis sp. nov., a novel Catonella species, isolated from a stable periodontitis subject.</title>
        <authorList>
            <person name="Antezack A."/>
            <person name="Boxberger M."/>
            <person name="La Scola B."/>
            <person name="Monnet-Corti V."/>
        </authorList>
    </citation>
    <scope>NUCLEOTIDE SEQUENCE [LARGE SCALE GENOMIC DNA]</scope>
    <source>
        <strain evidence="8 9">Marseille-Q4567</strain>
    </source>
</reference>
<dbReference type="PANTHER" id="PTHR13767">
    <property type="entry name" value="TRNA-PSEUDOURIDINE SYNTHASE"/>
    <property type="match status" value="1"/>
</dbReference>
<dbReference type="EC" id="5.4.99.25" evidence="5"/>
<dbReference type="RefSeq" id="WP_208428699.1">
    <property type="nucleotide sequence ID" value="NZ_JAEPRJ010000001.1"/>
</dbReference>
<feature type="domain" description="tRNA pseudouridylate synthase B C-terminal" evidence="7">
    <location>
        <begin position="181"/>
        <end position="238"/>
    </location>
</feature>
<dbReference type="NCBIfam" id="TIGR00431">
    <property type="entry name" value="TruB"/>
    <property type="match status" value="1"/>
</dbReference>
<protein>
    <recommendedName>
        <fullName evidence="5">tRNA pseudouridine synthase B</fullName>
        <ecNumber evidence="5">5.4.99.25</ecNumber>
    </recommendedName>
    <alternativeName>
        <fullName evidence="5">tRNA pseudouridine(55) synthase</fullName>
        <shortName evidence="5">Psi55 synthase</shortName>
    </alternativeName>
    <alternativeName>
        <fullName evidence="5">tRNA pseudouridylate synthase</fullName>
    </alternativeName>
    <alternativeName>
        <fullName evidence="5">tRNA-uridine isomerase</fullName>
    </alternativeName>
</protein>
<proteinExistence type="inferred from homology"/>
<evidence type="ECO:0000256" key="5">
    <source>
        <dbReference type="HAMAP-Rule" id="MF_01080"/>
    </source>
</evidence>
<feature type="domain" description="Pseudouridine synthase II N-terminal" evidence="6">
    <location>
        <begin position="26"/>
        <end position="180"/>
    </location>
</feature>
<comment type="similarity">
    <text evidence="2 5">Belongs to the pseudouridine synthase TruB family. Type 1 subfamily.</text>
</comment>
<comment type="function">
    <text evidence="5">Responsible for synthesis of pseudouridine from uracil-55 in the psi GC loop of transfer RNAs.</text>
</comment>
<dbReference type="InterPro" id="IPR002501">
    <property type="entry name" value="PsdUridine_synth_N"/>
</dbReference>
<evidence type="ECO:0000313" key="9">
    <source>
        <dbReference type="Proteomes" id="UP000604730"/>
    </source>
</evidence>
<dbReference type="PANTHER" id="PTHR13767:SF2">
    <property type="entry name" value="PSEUDOURIDYLATE SYNTHASE TRUB1"/>
    <property type="match status" value="1"/>
</dbReference>
<dbReference type="Proteomes" id="UP000604730">
    <property type="component" value="Unassembled WGS sequence"/>
</dbReference>
<evidence type="ECO:0000259" key="7">
    <source>
        <dbReference type="Pfam" id="PF16198"/>
    </source>
</evidence>
<dbReference type="SUPFAM" id="SSF55120">
    <property type="entry name" value="Pseudouridine synthase"/>
    <property type="match status" value="1"/>
</dbReference>
<keyword evidence="3 5" id="KW-0819">tRNA processing</keyword>
<evidence type="ECO:0000259" key="6">
    <source>
        <dbReference type="Pfam" id="PF01509"/>
    </source>
</evidence>
<dbReference type="HAMAP" id="MF_01080">
    <property type="entry name" value="TruB_bact"/>
    <property type="match status" value="1"/>
</dbReference>
<name>A0ABS1IZ81_9FIRM</name>
<evidence type="ECO:0000313" key="8">
    <source>
        <dbReference type="EMBL" id="MBK5897198.1"/>
    </source>
</evidence>
<accession>A0ABS1IZ81</accession>
<keyword evidence="4 5" id="KW-0413">Isomerase</keyword>
<gene>
    <name evidence="5 8" type="primary">truB</name>
    <name evidence="8" type="ORF">JJN12_05270</name>
</gene>
<dbReference type="EMBL" id="JAEPRJ010000001">
    <property type="protein sequence ID" value="MBK5897198.1"/>
    <property type="molecule type" value="Genomic_DNA"/>
</dbReference>
<evidence type="ECO:0000256" key="4">
    <source>
        <dbReference type="ARBA" id="ARBA00023235"/>
    </source>
</evidence>
<evidence type="ECO:0000256" key="2">
    <source>
        <dbReference type="ARBA" id="ARBA00005642"/>
    </source>
</evidence>
<dbReference type="CDD" id="cd02573">
    <property type="entry name" value="PseudoU_synth_EcTruB"/>
    <property type="match status" value="1"/>
</dbReference>
<dbReference type="InterPro" id="IPR014780">
    <property type="entry name" value="tRNA_psdUridine_synth_TruB"/>
</dbReference>
<evidence type="ECO:0000256" key="3">
    <source>
        <dbReference type="ARBA" id="ARBA00022694"/>
    </source>
</evidence>